<dbReference type="EC" id="2.7.1.130" evidence="3 13"/>
<keyword evidence="10 13" id="KW-0067">ATP-binding</keyword>
<keyword evidence="5 13" id="KW-0444">Lipid biosynthesis</keyword>
<evidence type="ECO:0000313" key="15">
    <source>
        <dbReference type="Proteomes" id="UP000254069"/>
    </source>
</evidence>
<gene>
    <name evidence="13 14" type="primary">lpxK</name>
    <name evidence="14" type="ORF">NCTC10738_03305</name>
</gene>
<reference evidence="14 15" key="1">
    <citation type="submission" date="2018-06" db="EMBL/GenBank/DDBJ databases">
        <authorList>
            <consortium name="Pathogen Informatics"/>
            <person name="Doyle S."/>
        </authorList>
    </citation>
    <scope>NUCLEOTIDE SEQUENCE [LARGE SCALE GENOMIC DNA]</scope>
    <source>
        <strain evidence="14 15">NCTC10738</strain>
    </source>
</reference>
<comment type="catalytic activity">
    <reaction evidence="13">
        <text>a lipid A disaccharide + ATP = a lipid IVA + ADP + H(+)</text>
        <dbReference type="Rhea" id="RHEA:67840"/>
        <dbReference type="ChEBI" id="CHEBI:15378"/>
        <dbReference type="ChEBI" id="CHEBI:30616"/>
        <dbReference type="ChEBI" id="CHEBI:176343"/>
        <dbReference type="ChEBI" id="CHEBI:176425"/>
        <dbReference type="ChEBI" id="CHEBI:456216"/>
        <dbReference type="EC" id="2.7.1.130"/>
    </reaction>
</comment>
<dbReference type="NCBIfam" id="TIGR00682">
    <property type="entry name" value="lpxK"/>
    <property type="match status" value="1"/>
</dbReference>
<comment type="pathway">
    <text evidence="2 13">Glycolipid biosynthesis; lipid IV(A) biosynthesis; lipid IV(A) from (3R)-3-hydroxytetradecanoyl-[acyl-carrier-protein] and UDP-N-acetyl-alpha-D-glucosamine: step 6/6.</text>
</comment>
<dbReference type="Proteomes" id="UP000254069">
    <property type="component" value="Unassembled WGS sequence"/>
</dbReference>
<dbReference type="AlphaFoldDB" id="A0A380BH91"/>
<keyword evidence="15" id="KW-1185">Reference proteome</keyword>
<dbReference type="GO" id="GO:0009029">
    <property type="term" value="F:lipid-A 4'-kinase activity"/>
    <property type="evidence" value="ECO:0007669"/>
    <property type="project" value="UniProtKB-UniRule"/>
</dbReference>
<sequence length="342" mass="37621">MEALLNRIWYQKHWGRWLLWPLSWLFALLSGLRRLGFKLGLKASQALPVPVIIVGNITVGGSGKTPTVIYLIELLRHYGYHPGVISRGYGSGQTEPRLVPQGANPTDFGDEPAMIVARTQVPMAVGVDRIATAELLLASAEVDIIISDDGLQHYRLARDIEVVVLDASRRLGNGMLLPAGPLREGEWRLESADFVIHNGEASDTVREFGMQLIPGAVLSVAGENQTQAPTAPMAVKAMAGIGNPERFFETLSQMGFKLEAQEVFADHQAYSLEALTPLGDELPLLMTEKDAIKCREFAKQHWWYLAVNAKLSPQFDAQLLTRVREAMASKQKANQKGQSDGV</sequence>
<evidence type="ECO:0000256" key="11">
    <source>
        <dbReference type="ARBA" id="ARBA00023098"/>
    </source>
</evidence>
<evidence type="ECO:0000256" key="7">
    <source>
        <dbReference type="ARBA" id="ARBA00022679"/>
    </source>
</evidence>
<evidence type="ECO:0000256" key="5">
    <source>
        <dbReference type="ARBA" id="ARBA00022516"/>
    </source>
</evidence>
<dbReference type="SUPFAM" id="SSF52540">
    <property type="entry name" value="P-loop containing nucleoside triphosphate hydrolases"/>
    <property type="match status" value="1"/>
</dbReference>
<organism evidence="14 15">
    <name type="scientific">Shewanella algae</name>
    <dbReference type="NCBI Taxonomy" id="38313"/>
    <lineage>
        <taxon>Bacteria</taxon>
        <taxon>Pseudomonadati</taxon>
        <taxon>Pseudomonadota</taxon>
        <taxon>Gammaproteobacteria</taxon>
        <taxon>Alteromonadales</taxon>
        <taxon>Shewanellaceae</taxon>
        <taxon>Shewanella</taxon>
    </lineage>
</organism>
<name>A0A380BH91_9GAMM</name>
<evidence type="ECO:0000256" key="12">
    <source>
        <dbReference type="ARBA" id="ARBA00029757"/>
    </source>
</evidence>
<keyword evidence="6 13" id="KW-0441">Lipid A biosynthesis</keyword>
<comment type="similarity">
    <text evidence="13">Belongs to the LpxK family.</text>
</comment>
<dbReference type="GO" id="GO:0005886">
    <property type="term" value="C:plasma membrane"/>
    <property type="evidence" value="ECO:0007669"/>
    <property type="project" value="TreeGrafter"/>
</dbReference>
<evidence type="ECO:0000313" key="14">
    <source>
        <dbReference type="EMBL" id="SUJ01448.1"/>
    </source>
</evidence>
<dbReference type="EMBL" id="UGYO01000002">
    <property type="protein sequence ID" value="SUJ01448.1"/>
    <property type="molecule type" value="Genomic_DNA"/>
</dbReference>
<dbReference type="HAMAP" id="MF_00409">
    <property type="entry name" value="LpxK"/>
    <property type="match status" value="1"/>
</dbReference>
<dbReference type="Pfam" id="PF02606">
    <property type="entry name" value="LpxK"/>
    <property type="match status" value="1"/>
</dbReference>
<evidence type="ECO:0000256" key="6">
    <source>
        <dbReference type="ARBA" id="ARBA00022556"/>
    </source>
</evidence>
<dbReference type="RefSeq" id="WP_096142273.1">
    <property type="nucleotide sequence ID" value="NZ_CP032415.1"/>
</dbReference>
<evidence type="ECO:0000256" key="1">
    <source>
        <dbReference type="ARBA" id="ARBA00002274"/>
    </source>
</evidence>
<feature type="binding site" evidence="13">
    <location>
        <begin position="58"/>
        <end position="65"/>
    </location>
    <ligand>
        <name>ATP</name>
        <dbReference type="ChEBI" id="CHEBI:30616"/>
    </ligand>
</feature>
<keyword evidence="9 13" id="KW-0418">Kinase</keyword>
<dbReference type="KEGG" id="salg:BS332_20975"/>
<comment type="function">
    <text evidence="1 13">Transfers the gamma-phosphate of ATP to the 4'-position of a tetraacyldisaccharide 1-phosphate intermediate (termed DS-1-P) to form tetraacyldisaccharide 1,4'-bis-phosphate (lipid IVA).</text>
</comment>
<dbReference type="PANTHER" id="PTHR42724">
    <property type="entry name" value="TETRAACYLDISACCHARIDE 4'-KINASE"/>
    <property type="match status" value="1"/>
</dbReference>
<evidence type="ECO:0000256" key="13">
    <source>
        <dbReference type="HAMAP-Rule" id="MF_00409"/>
    </source>
</evidence>
<dbReference type="InterPro" id="IPR003758">
    <property type="entry name" value="LpxK"/>
</dbReference>
<proteinExistence type="inferred from homology"/>
<dbReference type="GO" id="GO:0005524">
    <property type="term" value="F:ATP binding"/>
    <property type="evidence" value="ECO:0007669"/>
    <property type="project" value="UniProtKB-UniRule"/>
</dbReference>
<accession>A0A380BH91</accession>
<evidence type="ECO:0000256" key="9">
    <source>
        <dbReference type="ARBA" id="ARBA00022777"/>
    </source>
</evidence>
<keyword evidence="8 13" id="KW-0547">Nucleotide-binding</keyword>
<evidence type="ECO:0000256" key="4">
    <source>
        <dbReference type="ARBA" id="ARBA00016436"/>
    </source>
</evidence>
<evidence type="ECO:0000256" key="3">
    <source>
        <dbReference type="ARBA" id="ARBA00012071"/>
    </source>
</evidence>
<keyword evidence="7 13" id="KW-0808">Transferase</keyword>
<dbReference type="InterPro" id="IPR027417">
    <property type="entry name" value="P-loop_NTPase"/>
</dbReference>
<keyword evidence="11 13" id="KW-0443">Lipid metabolism</keyword>
<evidence type="ECO:0000256" key="8">
    <source>
        <dbReference type="ARBA" id="ARBA00022741"/>
    </source>
</evidence>
<dbReference type="UniPathway" id="UPA00359">
    <property type="reaction ID" value="UER00482"/>
</dbReference>
<evidence type="ECO:0000256" key="2">
    <source>
        <dbReference type="ARBA" id="ARBA00004870"/>
    </source>
</evidence>
<dbReference type="PANTHER" id="PTHR42724:SF1">
    <property type="entry name" value="TETRAACYLDISACCHARIDE 4'-KINASE, MITOCHONDRIAL-RELATED"/>
    <property type="match status" value="1"/>
</dbReference>
<dbReference type="GO" id="GO:0009245">
    <property type="term" value="P:lipid A biosynthetic process"/>
    <property type="evidence" value="ECO:0007669"/>
    <property type="project" value="UniProtKB-UniRule"/>
</dbReference>
<dbReference type="GO" id="GO:0009244">
    <property type="term" value="P:lipopolysaccharide core region biosynthetic process"/>
    <property type="evidence" value="ECO:0007669"/>
    <property type="project" value="TreeGrafter"/>
</dbReference>
<evidence type="ECO:0000256" key="10">
    <source>
        <dbReference type="ARBA" id="ARBA00022840"/>
    </source>
</evidence>
<protein>
    <recommendedName>
        <fullName evidence="4 13">Tetraacyldisaccharide 4'-kinase</fullName>
        <ecNumber evidence="3 13">2.7.1.130</ecNumber>
    </recommendedName>
    <alternativeName>
        <fullName evidence="12 13">Lipid A 4'-kinase</fullName>
    </alternativeName>
</protein>